<gene>
    <name evidence="3" type="ORF">GMA10_09765</name>
</gene>
<evidence type="ECO:0000313" key="4">
    <source>
        <dbReference type="Proteomes" id="UP000462152"/>
    </source>
</evidence>
<dbReference type="RefSeq" id="WP_129315239.1">
    <property type="nucleotide sequence ID" value="NZ_NOIQ01000005.1"/>
</dbReference>
<feature type="transmembrane region" description="Helical" evidence="2">
    <location>
        <begin position="12"/>
        <end position="32"/>
    </location>
</feature>
<dbReference type="EMBL" id="WOGT01000006">
    <property type="protein sequence ID" value="MUN55492.1"/>
    <property type="molecule type" value="Genomic_DNA"/>
</dbReference>
<proteinExistence type="predicted"/>
<keyword evidence="2" id="KW-0472">Membrane</keyword>
<dbReference type="Proteomes" id="UP000462152">
    <property type="component" value="Unassembled WGS sequence"/>
</dbReference>
<evidence type="ECO:0000256" key="2">
    <source>
        <dbReference type="SAM" id="Phobius"/>
    </source>
</evidence>
<organism evidence="3 4">
    <name type="scientific">Rothia koreensis</name>
    <dbReference type="NCBI Taxonomy" id="592378"/>
    <lineage>
        <taxon>Bacteria</taxon>
        <taxon>Bacillati</taxon>
        <taxon>Actinomycetota</taxon>
        <taxon>Actinomycetes</taxon>
        <taxon>Micrococcales</taxon>
        <taxon>Micrococcaceae</taxon>
        <taxon>Rothia</taxon>
    </lineage>
</organism>
<dbReference type="OrthoDB" id="5148882at2"/>
<keyword evidence="2" id="KW-0812">Transmembrane</keyword>
<feature type="region of interest" description="Disordered" evidence="1">
    <location>
        <begin position="84"/>
        <end position="104"/>
    </location>
</feature>
<comment type="caution">
    <text evidence="3">The sequence shown here is derived from an EMBL/GenBank/DDBJ whole genome shotgun (WGS) entry which is preliminary data.</text>
</comment>
<name>A0A7K1LKL7_9MICC</name>
<protein>
    <submittedName>
        <fullName evidence="3">Uncharacterized protein</fullName>
    </submittedName>
</protein>
<keyword evidence="4" id="KW-1185">Reference proteome</keyword>
<keyword evidence="2" id="KW-1133">Transmembrane helix</keyword>
<feature type="compositionally biased region" description="Polar residues" evidence="1">
    <location>
        <begin position="89"/>
        <end position="104"/>
    </location>
</feature>
<sequence>MRVTGWLQAGVIMLILGIFVGAYGVGIWALVVGQDTDADSGAKIASPIMMLCSVPLLAVGLGMTITGIISEKWHFEDMMEKRSEEAAVTSASRSADESTPTPPR</sequence>
<feature type="transmembrane region" description="Helical" evidence="2">
    <location>
        <begin position="44"/>
        <end position="69"/>
    </location>
</feature>
<accession>A0A7K1LKL7</accession>
<reference evidence="3 4" key="1">
    <citation type="submission" date="2019-12" db="EMBL/GenBank/DDBJ databases">
        <authorList>
            <person name="Li J."/>
            <person name="Shi Y."/>
            <person name="Xu G."/>
            <person name="Xiao D."/>
            <person name="Ran X."/>
        </authorList>
    </citation>
    <scope>NUCLEOTIDE SEQUENCE [LARGE SCALE GENOMIC DNA]</scope>
    <source>
        <strain evidence="3 4">JCM 15915</strain>
    </source>
</reference>
<dbReference type="AlphaFoldDB" id="A0A7K1LKL7"/>
<evidence type="ECO:0000313" key="3">
    <source>
        <dbReference type="EMBL" id="MUN55492.1"/>
    </source>
</evidence>
<evidence type="ECO:0000256" key="1">
    <source>
        <dbReference type="SAM" id="MobiDB-lite"/>
    </source>
</evidence>